<organism evidence="1">
    <name type="scientific">mine drainage metagenome</name>
    <dbReference type="NCBI Taxonomy" id="410659"/>
    <lineage>
        <taxon>unclassified sequences</taxon>
        <taxon>metagenomes</taxon>
        <taxon>ecological metagenomes</taxon>
    </lineage>
</organism>
<sequence>MTARHIPEGRAPWTLSLLGALLRPWLKIKRDPAEPAQLLDPEQPGLYVIERRGISDTLILDQACLEAGLPSPLRDGRRLAARRRRALLALEPQHGLFGRAAATPRATACWRNCAHCRRSPGATCNWCRCRSMSVARPTAKAAGSACCSAKTGPWSAASAACWRCC</sequence>
<proteinExistence type="predicted"/>
<protein>
    <submittedName>
        <fullName evidence="1">Uncharacterized protein</fullName>
    </submittedName>
</protein>
<accession>T0YIM9</accession>
<gene>
    <name evidence="1" type="ORF">B1A_19748</name>
</gene>
<comment type="caution">
    <text evidence="1">The sequence shown here is derived from an EMBL/GenBank/DDBJ whole genome shotgun (WGS) entry which is preliminary data.</text>
</comment>
<evidence type="ECO:0000313" key="1">
    <source>
        <dbReference type="EMBL" id="EQD31817.1"/>
    </source>
</evidence>
<reference evidence="1" key="1">
    <citation type="submission" date="2013-08" db="EMBL/GenBank/DDBJ databases">
        <authorList>
            <person name="Mendez C."/>
            <person name="Richter M."/>
            <person name="Ferrer M."/>
            <person name="Sanchez J."/>
        </authorList>
    </citation>
    <scope>NUCLEOTIDE SEQUENCE</scope>
</reference>
<name>T0YIM9_9ZZZZ</name>
<reference evidence="1" key="2">
    <citation type="journal article" date="2014" name="ISME J.">
        <title>Microbial stratification in low pH oxic and suboxic macroscopic growths along an acid mine drainage.</title>
        <authorList>
            <person name="Mendez-Garcia C."/>
            <person name="Mesa V."/>
            <person name="Sprenger R.R."/>
            <person name="Richter M."/>
            <person name="Diez M.S."/>
            <person name="Solano J."/>
            <person name="Bargiela R."/>
            <person name="Golyshina O.V."/>
            <person name="Manteca A."/>
            <person name="Ramos J.L."/>
            <person name="Gallego J.R."/>
            <person name="Llorente I."/>
            <person name="Martins Dos Santos V.A."/>
            <person name="Jensen O.N."/>
            <person name="Pelaez A.I."/>
            <person name="Sanchez J."/>
            <person name="Ferrer M."/>
        </authorList>
    </citation>
    <scope>NUCLEOTIDE SEQUENCE</scope>
</reference>
<dbReference type="AlphaFoldDB" id="T0YIM9"/>
<dbReference type="EMBL" id="AUZX01014578">
    <property type="protein sequence ID" value="EQD31817.1"/>
    <property type="molecule type" value="Genomic_DNA"/>
</dbReference>